<comment type="caution">
    <text evidence="1">The sequence shown here is derived from an EMBL/GenBank/DDBJ whole genome shotgun (WGS) entry which is preliminary data.</text>
</comment>
<dbReference type="OrthoDB" id="9797415at2"/>
<keyword evidence="1" id="KW-0378">Hydrolase</keyword>
<keyword evidence="2" id="KW-1185">Reference proteome</keyword>
<dbReference type="PATRIC" id="fig|1300341.3.peg.589"/>
<gene>
    <name evidence="1" type="ORF">I595_596</name>
</gene>
<dbReference type="InterPro" id="IPR036412">
    <property type="entry name" value="HAD-like_sf"/>
</dbReference>
<protein>
    <submittedName>
        <fullName evidence="1">Putative haloacid dehalogenase-like hydrolase</fullName>
    </submittedName>
</protein>
<sequence length="200" mass="23213">MIKNIILDFGDIFINLDKTATAREMTKYGFKQTTPKLETLFNTYEKGGISSEEFLETTGALFPKATKQNLTDSWNAILLDFPDYRLEFLEKLALENKYRLFLLSNTNDIHIEYVKATMGEEKFNRFKNPFEVFYLSYEMGMRKPDTEIFQFVLRKNKLKASETLFVDDTKENTDSAAALGIKVWNLQVGKEDITDLKAHL</sequence>
<dbReference type="InterPro" id="IPR023198">
    <property type="entry name" value="PGP-like_dom2"/>
</dbReference>
<organism evidence="1 2">
    <name type="scientific">Croceitalea dokdonensis DOKDO 023</name>
    <dbReference type="NCBI Taxonomy" id="1300341"/>
    <lineage>
        <taxon>Bacteria</taxon>
        <taxon>Pseudomonadati</taxon>
        <taxon>Bacteroidota</taxon>
        <taxon>Flavobacteriia</taxon>
        <taxon>Flavobacteriales</taxon>
        <taxon>Flavobacteriaceae</taxon>
        <taxon>Croceitalea</taxon>
    </lineage>
</organism>
<dbReference type="STRING" id="1300341.I595_596"/>
<dbReference type="PANTHER" id="PTHR43611:SF3">
    <property type="entry name" value="FLAVIN MONONUCLEOTIDE HYDROLASE 1, CHLOROPLATIC"/>
    <property type="match status" value="1"/>
</dbReference>
<name>A0A0P7AXY3_9FLAO</name>
<dbReference type="InterPro" id="IPR023214">
    <property type="entry name" value="HAD_sf"/>
</dbReference>
<dbReference type="Gene3D" id="1.10.150.240">
    <property type="entry name" value="Putative phosphatase, domain 2"/>
    <property type="match status" value="1"/>
</dbReference>
<dbReference type="SFLD" id="SFLDS00003">
    <property type="entry name" value="Haloacid_Dehalogenase"/>
    <property type="match status" value="1"/>
</dbReference>
<dbReference type="Pfam" id="PF13419">
    <property type="entry name" value="HAD_2"/>
    <property type="match status" value="1"/>
</dbReference>
<dbReference type="Gene3D" id="3.40.50.1000">
    <property type="entry name" value="HAD superfamily/HAD-like"/>
    <property type="match status" value="1"/>
</dbReference>
<dbReference type="SFLD" id="SFLDG01129">
    <property type="entry name" value="C1.5:_HAD__Beta-PGM__Phosphata"/>
    <property type="match status" value="1"/>
</dbReference>
<reference evidence="1 2" key="1">
    <citation type="submission" date="2015-09" db="EMBL/GenBank/DDBJ databases">
        <title>Genome sequence of the marine flavobacterium Croceitalea dokdonensis DOKDO 023 that contains proton- and sodium-pumping rhodopsins.</title>
        <authorList>
            <person name="Kwon S.-K."/>
            <person name="Lee H.K."/>
            <person name="Kwak M.-J."/>
            <person name="Kim J.F."/>
        </authorList>
    </citation>
    <scope>NUCLEOTIDE SEQUENCE [LARGE SCALE GENOMIC DNA]</scope>
    <source>
        <strain evidence="1 2">DOKDO 023</strain>
    </source>
</reference>
<dbReference type="CDD" id="cd02603">
    <property type="entry name" value="HAD_sEH-N_like"/>
    <property type="match status" value="1"/>
</dbReference>
<dbReference type="RefSeq" id="WP_054557840.1">
    <property type="nucleotide sequence ID" value="NZ_LDJX01000001.1"/>
</dbReference>
<accession>A0A0P7AXY3</accession>
<dbReference type="AlphaFoldDB" id="A0A0P7AXY3"/>
<evidence type="ECO:0000313" key="1">
    <source>
        <dbReference type="EMBL" id="KPM33690.1"/>
    </source>
</evidence>
<evidence type="ECO:0000313" key="2">
    <source>
        <dbReference type="Proteomes" id="UP000050280"/>
    </source>
</evidence>
<dbReference type="GO" id="GO:0016787">
    <property type="term" value="F:hydrolase activity"/>
    <property type="evidence" value="ECO:0007669"/>
    <property type="project" value="UniProtKB-KW"/>
</dbReference>
<dbReference type="PANTHER" id="PTHR43611">
    <property type="entry name" value="ALPHA-D-GLUCOSE 1-PHOSPHATE PHOSPHATASE"/>
    <property type="match status" value="1"/>
</dbReference>
<dbReference type="Proteomes" id="UP000050280">
    <property type="component" value="Unassembled WGS sequence"/>
</dbReference>
<dbReference type="SUPFAM" id="SSF56784">
    <property type="entry name" value="HAD-like"/>
    <property type="match status" value="1"/>
</dbReference>
<dbReference type="InterPro" id="IPR041492">
    <property type="entry name" value="HAD_2"/>
</dbReference>
<dbReference type="InterPro" id="IPR006439">
    <property type="entry name" value="HAD-SF_hydro_IA"/>
</dbReference>
<dbReference type="NCBIfam" id="TIGR01509">
    <property type="entry name" value="HAD-SF-IA-v3"/>
    <property type="match status" value="1"/>
</dbReference>
<dbReference type="EMBL" id="LDJX01000001">
    <property type="protein sequence ID" value="KPM33690.1"/>
    <property type="molecule type" value="Genomic_DNA"/>
</dbReference>
<proteinExistence type="predicted"/>